<dbReference type="EMBL" id="HBIH01012930">
    <property type="protein sequence ID" value="CAE0324659.1"/>
    <property type="molecule type" value="Transcribed_RNA"/>
</dbReference>
<organism evidence="1">
    <name type="scientific">Strombidium inclinatum</name>
    <dbReference type="NCBI Taxonomy" id="197538"/>
    <lineage>
        <taxon>Eukaryota</taxon>
        <taxon>Sar</taxon>
        <taxon>Alveolata</taxon>
        <taxon>Ciliophora</taxon>
        <taxon>Intramacronucleata</taxon>
        <taxon>Spirotrichea</taxon>
        <taxon>Oligotrichia</taxon>
        <taxon>Strombidiidae</taxon>
        <taxon>Strombidium</taxon>
    </lineage>
</organism>
<proteinExistence type="predicted"/>
<dbReference type="AlphaFoldDB" id="A0A7S3IIX0"/>
<sequence>MRFVDHLHVDQRQLEFFLLTQHHFIGCSLLAGFHFFDYFHTLLYMSNVWAFPHVNGEPISEPELQFLEGREPLFVLVLLPQPEIVHFLGFFEHLQIQFFHEATALQSGLQIINRLGPLFITAVVLQEDGLSMFQLTEFDHQLLQSLAALRRVLLAVGVGLGLLVNALVEIHNFGSIILGFGAQ</sequence>
<gene>
    <name evidence="1" type="ORF">SINC0208_LOCUS5281</name>
</gene>
<name>A0A7S3IIX0_9SPIT</name>
<protein>
    <submittedName>
        <fullName evidence="1">Uncharacterized protein</fullName>
    </submittedName>
</protein>
<accession>A0A7S3IIX0</accession>
<evidence type="ECO:0000313" key="1">
    <source>
        <dbReference type="EMBL" id="CAE0324659.1"/>
    </source>
</evidence>
<reference evidence="1" key="1">
    <citation type="submission" date="2021-01" db="EMBL/GenBank/DDBJ databases">
        <authorList>
            <person name="Corre E."/>
            <person name="Pelletier E."/>
            <person name="Niang G."/>
            <person name="Scheremetjew M."/>
            <person name="Finn R."/>
            <person name="Kale V."/>
            <person name="Holt S."/>
            <person name="Cochrane G."/>
            <person name="Meng A."/>
            <person name="Brown T."/>
            <person name="Cohen L."/>
        </authorList>
    </citation>
    <scope>NUCLEOTIDE SEQUENCE</scope>
    <source>
        <strain evidence="1">S3</strain>
    </source>
</reference>